<feature type="compositionally biased region" description="Polar residues" evidence="5">
    <location>
        <begin position="1001"/>
        <end position="1017"/>
    </location>
</feature>
<keyword evidence="2" id="KW-0689">Ribosomal protein</keyword>
<feature type="region of interest" description="Disordered" evidence="5">
    <location>
        <begin position="377"/>
        <end position="407"/>
    </location>
</feature>
<dbReference type="GO" id="GO:0008270">
    <property type="term" value="F:zinc ion binding"/>
    <property type="evidence" value="ECO:0007669"/>
    <property type="project" value="UniProtKB-KW"/>
</dbReference>
<dbReference type="InterPro" id="IPR001841">
    <property type="entry name" value="Znf_RING"/>
</dbReference>
<dbReference type="InterPro" id="IPR001892">
    <property type="entry name" value="Ribosomal_uS13"/>
</dbReference>
<keyword evidence="4" id="KW-0862">Zinc</keyword>
<feature type="compositionally biased region" description="Polar residues" evidence="5">
    <location>
        <begin position="1123"/>
        <end position="1134"/>
    </location>
</feature>
<dbReference type="InterPro" id="IPR013083">
    <property type="entry name" value="Znf_RING/FYVE/PHD"/>
</dbReference>
<feature type="compositionally biased region" description="Low complexity" evidence="5">
    <location>
        <begin position="302"/>
        <end position="314"/>
    </location>
</feature>
<feature type="compositionally biased region" description="Low complexity" evidence="5">
    <location>
        <begin position="528"/>
        <end position="537"/>
    </location>
</feature>
<name>A0A9P8D058_MORAP</name>
<dbReference type="GO" id="GO:0006412">
    <property type="term" value="P:translation"/>
    <property type="evidence" value="ECO:0007669"/>
    <property type="project" value="InterPro"/>
</dbReference>
<feature type="compositionally biased region" description="Low complexity" evidence="5">
    <location>
        <begin position="559"/>
        <end position="574"/>
    </location>
</feature>
<dbReference type="Gene3D" id="4.10.910.10">
    <property type="entry name" value="30s ribosomal protein s13, domain 2"/>
    <property type="match status" value="1"/>
</dbReference>
<feature type="region of interest" description="Disordered" evidence="5">
    <location>
        <begin position="1091"/>
        <end position="1149"/>
    </location>
</feature>
<feature type="compositionally biased region" description="Low complexity" evidence="5">
    <location>
        <begin position="272"/>
        <end position="294"/>
    </location>
</feature>
<dbReference type="InterPro" id="IPR018269">
    <property type="entry name" value="Ribosomal_uS13_CS"/>
</dbReference>
<protein>
    <recommendedName>
        <fullName evidence="6">RING-type domain-containing protein</fullName>
    </recommendedName>
</protein>
<organism evidence="7 8">
    <name type="scientific">Mortierella alpina</name>
    <name type="common">Oleaginous fungus</name>
    <name type="synonym">Mortierella renispora</name>
    <dbReference type="NCBI Taxonomy" id="64518"/>
    <lineage>
        <taxon>Eukaryota</taxon>
        <taxon>Fungi</taxon>
        <taxon>Fungi incertae sedis</taxon>
        <taxon>Mucoromycota</taxon>
        <taxon>Mortierellomycotina</taxon>
        <taxon>Mortierellomycetes</taxon>
        <taxon>Mortierellales</taxon>
        <taxon>Mortierellaceae</taxon>
        <taxon>Mortierella</taxon>
    </lineage>
</organism>
<dbReference type="Pfam" id="PF00416">
    <property type="entry name" value="Ribosomal_S13"/>
    <property type="match status" value="1"/>
</dbReference>
<feature type="domain" description="RING-type" evidence="6">
    <location>
        <begin position="676"/>
        <end position="725"/>
    </location>
</feature>
<gene>
    <name evidence="7" type="ORF">KVV02_002045</name>
</gene>
<evidence type="ECO:0000259" key="6">
    <source>
        <dbReference type="PROSITE" id="PS50089"/>
    </source>
</evidence>
<feature type="region of interest" description="Disordered" evidence="5">
    <location>
        <begin position="272"/>
        <end position="336"/>
    </location>
</feature>
<evidence type="ECO:0000313" key="8">
    <source>
        <dbReference type="Proteomes" id="UP000717515"/>
    </source>
</evidence>
<feature type="compositionally biased region" description="Pro residues" evidence="5">
    <location>
        <begin position="315"/>
        <end position="330"/>
    </location>
</feature>
<dbReference type="SUPFAM" id="SSF57850">
    <property type="entry name" value="RING/U-box"/>
    <property type="match status" value="1"/>
</dbReference>
<dbReference type="SUPFAM" id="SSF46946">
    <property type="entry name" value="S13-like H2TH domain"/>
    <property type="match status" value="1"/>
</dbReference>
<evidence type="ECO:0000313" key="7">
    <source>
        <dbReference type="EMBL" id="KAG9325191.1"/>
    </source>
</evidence>
<feature type="region of interest" description="Disordered" evidence="5">
    <location>
        <begin position="998"/>
        <end position="1040"/>
    </location>
</feature>
<proteinExistence type="inferred from homology"/>
<dbReference type="PROSITE" id="PS00646">
    <property type="entry name" value="RIBOSOMAL_S13_1"/>
    <property type="match status" value="1"/>
</dbReference>
<dbReference type="PROSITE" id="PS50159">
    <property type="entry name" value="RIBOSOMAL_S13_2"/>
    <property type="match status" value="1"/>
</dbReference>
<dbReference type="PANTHER" id="PTHR10871">
    <property type="entry name" value="30S RIBOSOMAL PROTEIN S13/40S RIBOSOMAL PROTEIN S18"/>
    <property type="match status" value="1"/>
</dbReference>
<evidence type="ECO:0000256" key="3">
    <source>
        <dbReference type="ARBA" id="ARBA00023274"/>
    </source>
</evidence>
<dbReference type="InterPro" id="IPR027437">
    <property type="entry name" value="Rbsml_uS13_C"/>
</dbReference>
<keyword evidence="3" id="KW-0687">Ribonucleoprotein</keyword>
<evidence type="ECO:0000256" key="4">
    <source>
        <dbReference type="PROSITE-ProRule" id="PRU00175"/>
    </source>
</evidence>
<feature type="region of interest" description="Disordered" evidence="5">
    <location>
        <begin position="514"/>
        <end position="663"/>
    </location>
</feature>
<feature type="compositionally biased region" description="Polar residues" evidence="5">
    <location>
        <begin position="912"/>
        <end position="931"/>
    </location>
</feature>
<dbReference type="GO" id="GO:0005829">
    <property type="term" value="C:cytosol"/>
    <property type="evidence" value="ECO:0007669"/>
    <property type="project" value="TreeGrafter"/>
</dbReference>
<dbReference type="Proteomes" id="UP000717515">
    <property type="component" value="Unassembled WGS sequence"/>
</dbReference>
<feature type="region of interest" description="Disordered" evidence="5">
    <location>
        <begin position="886"/>
        <end position="931"/>
    </location>
</feature>
<dbReference type="EMBL" id="JAIFTL010000046">
    <property type="protein sequence ID" value="KAG9325191.1"/>
    <property type="molecule type" value="Genomic_DNA"/>
</dbReference>
<dbReference type="PROSITE" id="PS50089">
    <property type="entry name" value="ZF_RING_2"/>
    <property type="match status" value="1"/>
</dbReference>
<evidence type="ECO:0000256" key="2">
    <source>
        <dbReference type="ARBA" id="ARBA00022980"/>
    </source>
</evidence>
<feature type="compositionally biased region" description="Low complexity" evidence="5">
    <location>
        <begin position="888"/>
        <end position="911"/>
    </location>
</feature>
<feature type="region of interest" description="Disordered" evidence="5">
    <location>
        <begin position="233"/>
        <end position="252"/>
    </location>
</feature>
<dbReference type="InterPro" id="IPR010979">
    <property type="entry name" value="Ribosomal_uS13-like_H2TH"/>
</dbReference>
<sequence>MFAMTNIKGVGRRYANLVCKKADIDLKKRAGELTNEELERLVTIMQNPTQYKVPQWFLNRQKNFVDGKYTQLLANGLDNQMREDLERLKKIRAHRGLRHYWGVRVRGQHTKTTGRRGRVVGVSKKKGTVARVIILYRYSALCALARHLRFKSPFAHYPVPAALLTPPQMMTMNKSEQEHPQQNDAPVLSAPVFKDLVADMEHSSPSASLHSSASPAAVMPNERLALELSRRVSAPGDEHELESEPDSQSHRPHVAAINPAATVVAFAALSSLPSSSSSPSLSSPSSLSSLSSPAPLEPTNPPAVLLASSSSSSSPHPPHAPHPPHPPHSPHSPHSLRALHSQTAPLFSTPEPLAQHVLPEAKPTGTLAQSRLRIPTAAAHPRPHSISESLPRRKTPHHGRTSSASSARTPPFVFAETLFISLGHSPFRLFVVTPLSRPAASAATLRLKLESQSFFCCCTPFDLSRCLGYFRTWSFQSLAVAYSIPLLCALTPGLVLPLSIFQVLSLIATTGIDSSSDPQSLRKMDPESSSSTHSRPSSQDREHVYASEGHSHVTMLRNSASQPGGSFGSSSSSSPHQERIPANMHHSAGSSSGAVFRPPSQSFTQHHQDQNRSLSSHSEQQPHPTRFDHTHSHHNQSRSYNSFHDFEEDEDEDRRSDDGSEGEPGFNDIEFWLQRCSICFDARLDFCLEFCRDQFCRECFQRYVKEVVSNSWGLNITKIKCPVCQDTIPLSEWTKYVDRATFAQYNQYNQPYRSFSRYCGGCEQEVVVSEVKRKVIGLPVQDLLPFFEGFLEDLRTLMEVGGLSLEKPPCAVVSSPAKTSLNRPVKGLKNEPEPSERDITARRIVQRFVDDFQALCGVTHGPHPRFPSMAQSYLSSLTLRMGASLSSTAPTLPAPSQQAASQPHQQATSSSGSQVQGSNPNPNPQPTMESTTRLPISIFPRRLTAFSSSGVLELYKTLMVSLLDLFDLNHGSQKSPTGDSIRAQADDIDMVLAPVHESRNDNSTAPAQGMSSDQPKVSTDAVPSGSRTAHHARPRVMTRAMTKQQAAVKRALVRLSKDIASIETRPEQWKELQFLHVRWLRWDWCVNHSEGAEDESEDTAPPNSAEDTAGEGHVRALAVVDGTSVQAESSLNQTGRRRRRSEDASLEVSEKPEIGVPNVFVIQAKRSRA</sequence>
<evidence type="ECO:0000256" key="1">
    <source>
        <dbReference type="ARBA" id="ARBA00008080"/>
    </source>
</evidence>
<feature type="compositionally biased region" description="Polar residues" evidence="5">
    <location>
        <begin position="588"/>
        <end position="623"/>
    </location>
</feature>
<feature type="compositionally biased region" description="Basic and acidic residues" evidence="5">
    <location>
        <begin position="538"/>
        <end position="551"/>
    </location>
</feature>
<keyword evidence="4" id="KW-0479">Metal-binding</keyword>
<comment type="caution">
    <text evidence="7">The sequence shown here is derived from an EMBL/GenBank/DDBJ whole genome shotgun (WGS) entry which is preliminary data.</text>
</comment>
<dbReference type="GO" id="GO:0003735">
    <property type="term" value="F:structural constituent of ribosome"/>
    <property type="evidence" value="ECO:0007669"/>
    <property type="project" value="InterPro"/>
</dbReference>
<comment type="similarity">
    <text evidence="1">Belongs to the universal ribosomal protein uS13 family.</text>
</comment>
<dbReference type="Gene3D" id="3.30.40.10">
    <property type="entry name" value="Zinc/RING finger domain, C3HC4 (zinc finger)"/>
    <property type="match status" value="1"/>
</dbReference>
<dbReference type="GO" id="GO:0003723">
    <property type="term" value="F:RNA binding"/>
    <property type="evidence" value="ECO:0007669"/>
    <property type="project" value="InterPro"/>
</dbReference>
<accession>A0A9P8D058</accession>
<dbReference type="FunFam" id="4.10.910.10:FF:000002">
    <property type="entry name" value="40S ribosomal protein S18"/>
    <property type="match status" value="1"/>
</dbReference>
<reference evidence="7" key="1">
    <citation type="submission" date="2021-07" db="EMBL/GenBank/DDBJ databases">
        <title>Draft genome of Mortierella alpina, strain LL118, isolated from an aspen leaf litter sample.</title>
        <authorList>
            <person name="Yang S."/>
            <person name="Vinatzer B.A."/>
        </authorList>
    </citation>
    <scope>NUCLEOTIDE SEQUENCE</scope>
    <source>
        <strain evidence="7">LL118</strain>
    </source>
</reference>
<dbReference type="AlphaFoldDB" id="A0A9P8D058"/>
<keyword evidence="4" id="KW-0863">Zinc-finger</keyword>
<evidence type="ECO:0000256" key="5">
    <source>
        <dbReference type="SAM" id="MobiDB-lite"/>
    </source>
</evidence>
<dbReference type="GO" id="GO:0015935">
    <property type="term" value="C:small ribosomal subunit"/>
    <property type="evidence" value="ECO:0007669"/>
    <property type="project" value="TreeGrafter"/>
</dbReference>
<feature type="compositionally biased region" description="Basic and acidic residues" evidence="5">
    <location>
        <begin position="1140"/>
        <end position="1149"/>
    </location>
</feature>
<dbReference type="Gene3D" id="1.10.8.50">
    <property type="match status" value="1"/>
</dbReference>
<dbReference type="PANTHER" id="PTHR10871:SF3">
    <property type="entry name" value="SMALL RIBOSOMAL SUBUNIT PROTEIN US13"/>
    <property type="match status" value="1"/>
</dbReference>